<dbReference type="HAMAP" id="MF_00657">
    <property type="entry name" value="Hydroxyl_YbiX"/>
    <property type="match status" value="1"/>
</dbReference>
<evidence type="ECO:0000259" key="8">
    <source>
        <dbReference type="PROSITE" id="PS51471"/>
    </source>
</evidence>
<keyword evidence="5 7" id="KW-0560">Oxidoreductase</keyword>
<evidence type="ECO:0000256" key="2">
    <source>
        <dbReference type="ARBA" id="ARBA00022723"/>
    </source>
</evidence>
<dbReference type="InterPro" id="IPR044862">
    <property type="entry name" value="Pro_4_hyd_alph_FE2OG_OXY"/>
</dbReference>
<feature type="binding site" evidence="7">
    <location>
        <position position="159"/>
    </location>
    <ligand>
        <name>Fe cation</name>
        <dbReference type="ChEBI" id="CHEBI:24875"/>
    </ligand>
</feature>
<dbReference type="GO" id="GO:0006879">
    <property type="term" value="P:intracellular iron ion homeostasis"/>
    <property type="evidence" value="ECO:0007669"/>
    <property type="project" value="TreeGrafter"/>
</dbReference>
<dbReference type="Pfam" id="PF18331">
    <property type="entry name" value="PKHD_C"/>
    <property type="match status" value="1"/>
</dbReference>
<dbReference type="PROSITE" id="PS51471">
    <property type="entry name" value="FE2OG_OXY"/>
    <property type="match status" value="1"/>
</dbReference>
<dbReference type="InterPro" id="IPR005123">
    <property type="entry name" value="Oxoglu/Fe-dep_dioxygenase_dom"/>
</dbReference>
<keyword evidence="4 7" id="KW-0223">Dioxygenase</keyword>
<dbReference type="Gene3D" id="2.60.120.620">
    <property type="entry name" value="q2cbj1_9rhob like domain"/>
    <property type="match status" value="1"/>
</dbReference>
<gene>
    <name evidence="9" type="ORF">HQN60_10360</name>
</gene>
<feature type="binding site" evidence="7">
    <location>
        <position position="169"/>
    </location>
    <ligand>
        <name>2-oxoglutarate</name>
        <dbReference type="ChEBI" id="CHEBI:16810"/>
    </ligand>
</feature>
<dbReference type="KEGG" id="dee:HQN60_10360"/>
<evidence type="ECO:0000313" key="9">
    <source>
        <dbReference type="EMBL" id="QKJ67065.1"/>
    </source>
</evidence>
<dbReference type="Pfam" id="PF13640">
    <property type="entry name" value="2OG-FeII_Oxy_3"/>
    <property type="match status" value="1"/>
</dbReference>
<dbReference type="PANTHER" id="PTHR41536">
    <property type="entry name" value="PKHD-TYPE HYDROXYLASE YBIX"/>
    <property type="match status" value="1"/>
</dbReference>
<dbReference type="AlphaFoldDB" id="A0A6M8SPC8"/>
<reference evidence="9 10" key="1">
    <citation type="submission" date="2020-05" db="EMBL/GenBank/DDBJ databases">
        <title>Complete genome sequence of Deefgea sp. D17.</title>
        <authorList>
            <person name="Bae J.-W."/>
            <person name="Han J.E."/>
        </authorList>
    </citation>
    <scope>NUCLEOTIDE SEQUENCE [LARGE SCALE GENOMIC DNA]</scope>
    <source>
        <strain evidence="9 10">D17</strain>
    </source>
</reference>
<keyword evidence="2 7" id="KW-0479">Metal-binding</keyword>
<dbReference type="GO" id="GO:0005506">
    <property type="term" value="F:iron ion binding"/>
    <property type="evidence" value="ECO:0007669"/>
    <property type="project" value="UniProtKB-UniRule"/>
</dbReference>
<comment type="cofactor">
    <cofactor evidence="7">
        <name>Fe(2+)</name>
        <dbReference type="ChEBI" id="CHEBI:29033"/>
    </cofactor>
    <text evidence="7">Binds 1 Fe(2+) ion per subunit.</text>
</comment>
<dbReference type="InterPro" id="IPR006620">
    <property type="entry name" value="Pro_4_hyd_alph"/>
</dbReference>
<dbReference type="RefSeq" id="WP_173533568.1">
    <property type="nucleotide sequence ID" value="NZ_CP054143.1"/>
</dbReference>
<evidence type="ECO:0000256" key="7">
    <source>
        <dbReference type="HAMAP-Rule" id="MF_00657"/>
    </source>
</evidence>
<dbReference type="GO" id="GO:0006974">
    <property type="term" value="P:DNA damage response"/>
    <property type="evidence" value="ECO:0007669"/>
    <property type="project" value="TreeGrafter"/>
</dbReference>
<dbReference type="NCBIfam" id="NF003974">
    <property type="entry name" value="PRK05467.1-3"/>
    <property type="match status" value="1"/>
</dbReference>
<evidence type="ECO:0000256" key="1">
    <source>
        <dbReference type="ARBA" id="ARBA00001961"/>
    </source>
</evidence>
<accession>A0A6M8SPC8</accession>
<dbReference type="PANTHER" id="PTHR41536:SF1">
    <property type="entry name" value="PKHD-TYPE HYDROXYLASE YBIX"/>
    <property type="match status" value="1"/>
</dbReference>
<dbReference type="NCBIfam" id="NF003973">
    <property type="entry name" value="PRK05467.1-2"/>
    <property type="match status" value="1"/>
</dbReference>
<comment type="cofactor">
    <cofactor evidence="1 7">
        <name>L-ascorbate</name>
        <dbReference type="ChEBI" id="CHEBI:38290"/>
    </cofactor>
</comment>
<feature type="domain" description="Fe2OG dioxygenase" evidence="8">
    <location>
        <begin position="78"/>
        <end position="178"/>
    </location>
</feature>
<dbReference type="InterPro" id="IPR023550">
    <property type="entry name" value="PKHD_hydroxylase"/>
</dbReference>
<organism evidence="9 10">
    <name type="scientific">Deefgea piscis</name>
    <dbReference type="NCBI Taxonomy" id="2739061"/>
    <lineage>
        <taxon>Bacteria</taxon>
        <taxon>Pseudomonadati</taxon>
        <taxon>Pseudomonadota</taxon>
        <taxon>Betaproteobacteria</taxon>
        <taxon>Neisseriales</taxon>
        <taxon>Chitinibacteraceae</taxon>
        <taxon>Deefgea</taxon>
    </lineage>
</organism>
<protein>
    <submittedName>
        <fullName evidence="9">Fe2+-dependent dioxygenase</fullName>
    </submittedName>
</protein>
<dbReference type="Proteomes" id="UP000504844">
    <property type="component" value="Chromosome"/>
</dbReference>
<dbReference type="SMART" id="SM00702">
    <property type="entry name" value="P4Hc"/>
    <property type="match status" value="1"/>
</dbReference>
<proteinExistence type="inferred from homology"/>
<sequence>MLLHIPAVLDLATVKACRERLDQADWLDGRITAGSQSAKVKNNQQLANDEANAVAVRAVILAALAKNDLFFSAALPKRIFPPLFNRYGEGMGFGMHVDNAMRRITDTGEWVRSDLSATLFFSEPDEYDGGELVIEDTYGVHEVKLAAGDMVLYPSSSLHRVEPITRGHRVASFMWLQSMIKDGTERGLLFDLDRNIRQLRQDMGDTETAISMTGIYHNLLRKWGDI</sequence>
<keyword evidence="3 7" id="KW-0847">Vitamin C</keyword>
<evidence type="ECO:0000256" key="3">
    <source>
        <dbReference type="ARBA" id="ARBA00022896"/>
    </source>
</evidence>
<dbReference type="GO" id="GO:0016706">
    <property type="term" value="F:2-oxoglutarate-dependent dioxygenase activity"/>
    <property type="evidence" value="ECO:0007669"/>
    <property type="project" value="UniProtKB-UniRule"/>
</dbReference>
<feature type="binding site" evidence="7">
    <location>
        <position position="98"/>
    </location>
    <ligand>
        <name>Fe cation</name>
        <dbReference type="ChEBI" id="CHEBI:24875"/>
    </ligand>
</feature>
<feature type="binding site" evidence="7">
    <location>
        <position position="96"/>
    </location>
    <ligand>
        <name>Fe cation</name>
        <dbReference type="ChEBI" id="CHEBI:24875"/>
    </ligand>
</feature>
<evidence type="ECO:0000313" key="10">
    <source>
        <dbReference type="Proteomes" id="UP000504844"/>
    </source>
</evidence>
<dbReference type="InterPro" id="IPR041097">
    <property type="entry name" value="PKHD_C"/>
</dbReference>
<keyword evidence="10" id="KW-1185">Reference proteome</keyword>
<evidence type="ECO:0000256" key="5">
    <source>
        <dbReference type="ARBA" id="ARBA00023002"/>
    </source>
</evidence>
<dbReference type="GO" id="GO:0031418">
    <property type="term" value="F:L-ascorbic acid binding"/>
    <property type="evidence" value="ECO:0007669"/>
    <property type="project" value="UniProtKB-KW"/>
</dbReference>
<dbReference type="SUPFAM" id="SSF51197">
    <property type="entry name" value="Clavaminate synthase-like"/>
    <property type="match status" value="1"/>
</dbReference>
<dbReference type="Gene3D" id="4.10.860.20">
    <property type="entry name" value="Rabenosyn, Rab binding domain"/>
    <property type="match status" value="1"/>
</dbReference>
<evidence type="ECO:0000256" key="4">
    <source>
        <dbReference type="ARBA" id="ARBA00022964"/>
    </source>
</evidence>
<name>A0A6M8SPC8_9NEIS</name>
<dbReference type="NCBIfam" id="NF003975">
    <property type="entry name" value="PRK05467.1-4"/>
    <property type="match status" value="1"/>
</dbReference>
<evidence type="ECO:0000256" key="6">
    <source>
        <dbReference type="ARBA" id="ARBA00023004"/>
    </source>
</evidence>
<keyword evidence="6 7" id="KW-0408">Iron</keyword>
<dbReference type="EMBL" id="CP054143">
    <property type="protein sequence ID" value="QKJ67065.1"/>
    <property type="molecule type" value="Genomic_DNA"/>
</dbReference>